<proteinExistence type="predicted"/>
<sequence length="259" mass="28656">MHRHTLAPIERARVLLDEERAQVRAERAAFESFAERVVGLEPEPGRSQGPTASPSLRERSAAAPRSSAATRIRTAYRETVMAVGHYDAVYDEPIATNLTAELGPGIAAALRDDVPVTPMLHRAIVTGVKRAIHDRRAFLEVLDAERASLDHARAEGREIVTRLSELSERATTTTTTATNGARETVDALADRCARLVESRQHRIQERSVSRYIDGHDLCAYLYADGPDDWTYPVLTVAVSLQRDIDAVRRRLDREGSAPT</sequence>
<feature type="domain" description="DUF7260" evidence="2">
    <location>
        <begin position="8"/>
        <end position="247"/>
    </location>
</feature>
<evidence type="ECO:0000313" key="3">
    <source>
        <dbReference type="EMBL" id="MFC7318658.1"/>
    </source>
</evidence>
<evidence type="ECO:0000256" key="1">
    <source>
        <dbReference type="SAM" id="MobiDB-lite"/>
    </source>
</evidence>
<comment type="caution">
    <text evidence="3">The sequence shown here is derived from an EMBL/GenBank/DDBJ whole genome shotgun (WGS) entry which is preliminary data.</text>
</comment>
<evidence type="ECO:0000259" key="2">
    <source>
        <dbReference type="Pfam" id="PF23921"/>
    </source>
</evidence>
<dbReference type="RefSeq" id="WP_276306503.1">
    <property type="nucleotide sequence ID" value="NZ_CP119993.1"/>
</dbReference>
<keyword evidence="4" id="KW-1185">Reference proteome</keyword>
<dbReference type="AlphaFoldDB" id="A0ABD6AFQ1"/>
<feature type="compositionally biased region" description="Low complexity" evidence="1">
    <location>
        <begin position="61"/>
        <end position="70"/>
    </location>
</feature>
<reference evidence="3 4" key="1">
    <citation type="journal article" date="2019" name="Int. J. Syst. Evol. Microbiol.">
        <title>The Global Catalogue of Microorganisms (GCM) 10K type strain sequencing project: providing services to taxonomists for standard genome sequencing and annotation.</title>
        <authorList>
            <consortium name="The Broad Institute Genomics Platform"/>
            <consortium name="The Broad Institute Genome Sequencing Center for Infectious Disease"/>
            <person name="Wu L."/>
            <person name="Ma J."/>
        </authorList>
    </citation>
    <scope>NUCLEOTIDE SEQUENCE [LARGE SCALE GENOMIC DNA]</scope>
    <source>
        <strain evidence="3 4">PSR21</strain>
    </source>
</reference>
<organism evidence="3 4">
    <name type="scientific">Halomarina halobia</name>
    <dbReference type="NCBI Taxonomy" id="3033386"/>
    <lineage>
        <taxon>Archaea</taxon>
        <taxon>Methanobacteriati</taxon>
        <taxon>Methanobacteriota</taxon>
        <taxon>Stenosarchaea group</taxon>
        <taxon>Halobacteria</taxon>
        <taxon>Halobacteriales</taxon>
        <taxon>Natronomonadaceae</taxon>
        <taxon>Halomarina</taxon>
    </lineage>
</organism>
<evidence type="ECO:0000313" key="4">
    <source>
        <dbReference type="Proteomes" id="UP001596547"/>
    </source>
</evidence>
<dbReference type="Pfam" id="PF23921">
    <property type="entry name" value="DUF7260"/>
    <property type="match status" value="1"/>
</dbReference>
<gene>
    <name evidence="3" type="ORF">ACFQPE_17935</name>
</gene>
<dbReference type="EMBL" id="JBHTBF010000003">
    <property type="protein sequence ID" value="MFC7318658.1"/>
    <property type="molecule type" value="Genomic_DNA"/>
</dbReference>
<feature type="region of interest" description="Disordered" evidence="1">
    <location>
        <begin position="40"/>
        <end position="70"/>
    </location>
</feature>
<name>A0ABD6AFQ1_9EURY</name>
<accession>A0ABD6AFQ1</accession>
<dbReference type="GeneID" id="79317153"/>
<dbReference type="Proteomes" id="UP001596547">
    <property type="component" value="Unassembled WGS sequence"/>
</dbReference>
<protein>
    <recommendedName>
        <fullName evidence="2">DUF7260 domain-containing protein</fullName>
    </recommendedName>
</protein>
<dbReference type="InterPro" id="IPR055684">
    <property type="entry name" value="DUF7260"/>
</dbReference>